<dbReference type="Proteomes" id="UP000635606">
    <property type="component" value="Unassembled WGS sequence"/>
</dbReference>
<proteinExistence type="predicted"/>
<comment type="caution">
    <text evidence="3">The sequence shown here is derived from an EMBL/GenBank/DDBJ whole genome shotgun (WGS) entry which is preliminary data.</text>
</comment>
<feature type="transmembrane region" description="Helical" evidence="1">
    <location>
        <begin position="165"/>
        <end position="186"/>
    </location>
</feature>
<dbReference type="EMBL" id="BOPH01000053">
    <property type="protein sequence ID" value="GIJ68921.1"/>
    <property type="molecule type" value="Genomic_DNA"/>
</dbReference>
<evidence type="ECO:0000313" key="4">
    <source>
        <dbReference type="Proteomes" id="UP000635606"/>
    </source>
</evidence>
<name>A0A8J4EBP8_9ACTN</name>
<sequence>MTKAVTGHYFLVTTVNEAGAAARRLGNNKWLERLTRIGLVGYGVTHLLVGWIALQLAFGKASKEGDQAGAFKTLAEQPFGKFLLIVVAIGLAAMTVWQVFEAAVGHTEDRGRERVFERVASVFKAGFYAYLGYKAVSVLQGAGKSSGDQQQQATSSMMDNGGGRALVGLIGLAIAAIGVGLIWYGWQKKFNKHLKTGQMSAHERRLSDKLGIGGYAAKGTVYGTLGVLVLVAAMQHDPNESRGLDQALKTLAEQPFGTVILVGVAIGLAAYGAFCFFQAKYRKV</sequence>
<keyword evidence="4" id="KW-1185">Reference proteome</keyword>
<feature type="domain" description="DUF1206" evidence="2">
    <location>
        <begin position="122"/>
        <end position="186"/>
    </location>
</feature>
<feature type="transmembrane region" description="Helical" evidence="1">
    <location>
        <begin position="215"/>
        <end position="236"/>
    </location>
</feature>
<dbReference type="InterPro" id="IPR009597">
    <property type="entry name" value="DUF1206"/>
</dbReference>
<evidence type="ECO:0000313" key="3">
    <source>
        <dbReference type="EMBL" id="GIJ68921.1"/>
    </source>
</evidence>
<feature type="transmembrane region" description="Helical" evidence="1">
    <location>
        <begin position="79"/>
        <end position="100"/>
    </location>
</feature>
<feature type="transmembrane region" description="Helical" evidence="1">
    <location>
        <begin position="256"/>
        <end position="277"/>
    </location>
</feature>
<evidence type="ECO:0000259" key="2">
    <source>
        <dbReference type="Pfam" id="PF06724"/>
    </source>
</evidence>
<protein>
    <submittedName>
        <fullName evidence="3">Membrane protein</fullName>
    </submittedName>
</protein>
<accession>A0A8J4EBP8</accession>
<evidence type="ECO:0000256" key="1">
    <source>
        <dbReference type="SAM" id="Phobius"/>
    </source>
</evidence>
<dbReference type="Pfam" id="PF06724">
    <property type="entry name" value="DUF1206"/>
    <property type="match status" value="3"/>
</dbReference>
<feature type="domain" description="DUF1206" evidence="2">
    <location>
        <begin position="37"/>
        <end position="104"/>
    </location>
</feature>
<feature type="transmembrane region" description="Helical" evidence="1">
    <location>
        <begin position="36"/>
        <end position="58"/>
    </location>
</feature>
<dbReference type="AlphaFoldDB" id="A0A8J4EBP8"/>
<feature type="domain" description="DUF1206" evidence="2">
    <location>
        <begin position="214"/>
        <end position="282"/>
    </location>
</feature>
<keyword evidence="1" id="KW-0472">Membrane</keyword>
<reference evidence="3" key="1">
    <citation type="submission" date="2021-01" db="EMBL/GenBank/DDBJ databases">
        <title>Whole genome shotgun sequence of Virgisporangium ochraceum NBRC 16418.</title>
        <authorList>
            <person name="Komaki H."/>
            <person name="Tamura T."/>
        </authorList>
    </citation>
    <scope>NUCLEOTIDE SEQUENCE</scope>
    <source>
        <strain evidence="3">NBRC 16418</strain>
    </source>
</reference>
<gene>
    <name evidence="3" type="ORF">Voc01_038380</name>
</gene>
<keyword evidence="1" id="KW-0812">Transmembrane</keyword>
<organism evidence="3 4">
    <name type="scientific">Virgisporangium ochraceum</name>
    <dbReference type="NCBI Taxonomy" id="65505"/>
    <lineage>
        <taxon>Bacteria</taxon>
        <taxon>Bacillati</taxon>
        <taxon>Actinomycetota</taxon>
        <taxon>Actinomycetes</taxon>
        <taxon>Micromonosporales</taxon>
        <taxon>Micromonosporaceae</taxon>
        <taxon>Virgisporangium</taxon>
    </lineage>
</organism>
<keyword evidence="1" id="KW-1133">Transmembrane helix</keyword>